<dbReference type="NCBIfam" id="NF006826">
    <property type="entry name" value="PRK09347.1-3"/>
    <property type="match status" value="1"/>
</dbReference>
<feature type="compositionally biased region" description="Low complexity" evidence="12">
    <location>
        <begin position="129"/>
        <end position="140"/>
    </location>
</feature>
<dbReference type="InterPro" id="IPR018234">
    <property type="entry name" value="GTP_CycHdrlase_I_CS"/>
</dbReference>
<dbReference type="EMBL" id="ABDG02000029">
    <property type="protein sequence ID" value="EHK39343.1"/>
    <property type="molecule type" value="Genomic_DNA"/>
</dbReference>
<evidence type="ECO:0000256" key="12">
    <source>
        <dbReference type="SAM" id="MobiDB-lite"/>
    </source>
</evidence>
<dbReference type="NCBIfam" id="TIGR00063">
    <property type="entry name" value="folE"/>
    <property type="match status" value="1"/>
</dbReference>
<evidence type="ECO:0000256" key="9">
    <source>
        <dbReference type="ARBA" id="ARBA00023134"/>
    </source>
</evidence>
<dbReference type="PANTHER" id="PTHR11109:SF7">
    <property type="entry name" value="GTP CYCLOHYDROLASE 1"/>
    <property type="match status" value="1"/>
</dbReference>
<dbReference type="GO" id="GO:0046656">
    <property type="term" value="P:folic acid biosynthetic process"/>
    <property type="evidence" value="ECO:0007669"/>
    <property type="project" value="UniProtKB-KW"/>
</dbReference>
<comment type="caution">
    <text evidence="14">The sequence shown here is derived from an EMBL/GenBank/DDBJ whole genome shotgun (WGS) entry which is preliminary data.</text>
</comment>
<dbReference type="FunFam" id="3.30.1130.10:FF:000012">
    <property type="entry name" value="GTP cyclohydrolase 1"/>
    <property type="match status" value="1"/>
</dbReference>
<dbReference type="STRING" id="452589.G9PBW0"/>
<comment type="function">
    <text evidence="11">GTP cyclohydrolase 1 is the first enzyme in the biosynthetic pathway leading to folic acid.</text>
</comment>
<dbReference type="OrthoDB" id="4966at2759"/>
<dbReference type="SUPFAM" id="SSF55620">
    <property type="entry name" value="Tetrahydrobiopterin biosynthesis enzymes-like"/>
    <property type="match status" value="1"/>
</dbReference>
<evidence type="ECO:0000256" key="10">
    <source>
        <dbReference type="ARBA" id="ARBA00030854"/>
    </source>
</evidence>
<dbReference type="GO" id="GO:0005737">
    <property type="term" value="C:cytoplasm"/>
    <property type="evidence" value="ECO:0007669"/>
    <property type="project" value="TreeGrafter"/>
</dbReference>
<gene>
    <name evidence="14" type="ORF">TRIATDRAFT_302809</name>
</gene>
<dbReference type="Gene3D" id="1.10.286.10">
    <property type="match status" value="1"/>
</dbReference>
<comment type="similarity">
    <text evidence="2">Belongs to the GTP cyclohydrolase I family.</text>
</comment>
<keyword evidence="8" id="KW-0289">Folate biosynthesis</keyword>
<dbReference type="PROSITE" id="PS00859">
    <property type="entry name" value="GTP_CYCLOHYDROL_1_1"/>
    <property type="match status" value="1"/>
</dbReference>
<evidence type="ECO:0000256" key="2">
    <source>
        <dbReference type="ARBA" id="ARBA00008085"/>
    </source>
</evidence>
<dbReference type="InterPro" id="IPR020602">
    <property type="entry name" value="GTP_CycHdrlase_I_dom"/>
</dbReference>
<dbReference type="AlphaFoldDB" id="G9PBW0"/>
<keyword evidence="15" id="KW-1185">Reference proteome</keyword>
<dbReference type="InterPro" id="IPR043134">
    <property type="entry name" value="GTP-CH-I_N"/>
</dbReference>
<name>G9PBW0_HYPAI</name>
<dbReference type="InterPro" id="IPR043133">
    <property type="entry name" value="GTP-CH-I_C/QueF"/>
</dbReference>
<proteinExistence type="inferred from homology"/>
<feature type="region of interest" description="Disordered" evidence="12">
    <location>
        <begin position="51"/>
        <end position="96"/>
    </location>
</feature>
<protein>
    <recommendedName>
        <fullName evidence="4">GTP cyclohydrolase 1</fullName>
        <ecNumber evidence="3">3.5.4.16</ecNumber>
    </recommendedName>
    <alternativeName>
        <fullName evidence="10">GTP cyclohydrolase I</fullName>
    </alternativeName>
</protein>
<dbReference type="GO" id="GO:0008270">
    <property type="term" value="F:zinc ion binding"/>
    <property type="evidence" value="ECO:0007669"/>
    <property type="project" value="TreeGrafter"/>
</dbReference>
<keyword evidence="7" id="KW-0378">Hydrolase</keyword>
<dbReference type="GO" id="GO:0003934">
    <property type="term" value="F:GTP cyclohydrolase I activity"/>
    <property type="evidence" value="ECO:0007669"/>
    <property type="project" value="UniProtKB-EC"/>
</dbReference>
<evidence type="ECO:0000259" key="13">
    <source>
        <dbReference type="Pfam" id="PF01227"/>
    </source>
</evidence>
<dbReference type="PANTHER" id="PTHR11109">
    <property type="entry name" value="GTP CYCLOHYDROLASE I"/>
    <property type="match status" value="1"/>
</dbReference>
<keyword evidence="9" id="KW-0342">GTP-binding</keyword>
<dbReference type="CDD" id="cd00642">
    <property type="entry name" value="GTP_cyclohydro1"/>
    <property type="match status" value="1"/>
</dbReference>
<evidence type="ECO:0000256" key="7">
    <source>
        <dbReference type="ARBA" id="ARBA00022801"/>
    </source>
</evidence>
<evidence type="ECO:0000313" key="14">
    <source>
        <dbReference type="EMBL" id="EHK39343.1"/>
    </source>
</evidence>
<sequence>MQPFCKIRFFWSSFPSLFRSLGLSGLISFLKYLTSCLCCSRSVAVNMANPKNGSVLSRKRGHNTVSSPTSHNLTQDGRKRRKTHKPSSSGVPVAPDLCKKSLRNASSDTRDDSSIEKVLVSEDGIATKSSGPVSSSDSLSIETRSRRGENQEQAVLRLEKMQGAVRTLLECIGEDPSRKGLLDTPSRYAKALLFLTQGYNVNVEDIVNNALFHESHNEMVIVKDVDISSLCEHHLVPFTGKMHIGYIPSNTVIGLSKLARIAEVFSRRLQIQERLTKEVAHAVMDIVKPQGVAVIMESSHLCMVMRGVKKTNTTTLTSCMLGCFERKSEKRKEFMHFVVG</sequence>
<dbReference type="UniPathway" id="UPA00848">
    <property type="reaction ID" value="UER00151"/>
</dbReference>
<dbReference type="FunFam" id="1.10.286.10:FF:000003">
    <property type="entry name" value="GTP cyclohydrolase 1"/>
    <property type="match status" value="1"/>
</dbReference>
<dbReference type="Pfam" id="PF01227">
    <property type="entry name" value="GTP_cyclohydroI"/>
    <property type="match status" value="1"/>
</dbReference>
<dbReference type="KEGG" id="tatv:25782413"/>
<feature type="region of interest" description="Disordered" evidence="12">
    <location>
        <begin position="126"/>
        <end position="150"/>
    </location>
</feature>
<dbReference type="GO" id="GO:0006729">
    <property type="term" value="P:tetrahydrobiopterin biosynthetic process"/>
    <property type="evidence" value="ECO:0007669"/>
    <property type="project" value="TreeGrafter"/>
</dbReference>
<evidence type="ECO:0000256" key="6">
    <source>
        <dbReference type="ARBA" id="ARBA00022741"/>
    </source>
</evidence>
<reference evidence="14 15" key="1">
    <citation type="journal article" date="2011" name="Genome Biol.">
        <title>Comparative genome sequence analysis underscores mycoparasitism as the ancestral life style of Trichoderma.</title>
        <authorList>
            <person name="Kubicek C.P."/>
            <person name="Herrera-Estrella A."/>
            <person name="Seidl-Seiboth V."/>
            <person name="Martinez D.A."/>
            <person name="Druzhinina I.S."/>
            <person name="Thon M."/>
            <person name="Zeilinger S."/>
            <person name="Casas-Flores S."/>
            <person name="Horwitz B.A."/>
            <person name="Mukherjee P.K."/>
            <person name="Mukherjee M."/>
            <person name="Kredics L."/>
            <person name="Alcaraz L.D."/>
            <person name="Aerts A."/>
            <person name="Antal Z."/>
            <person name="Atanasova L."/>
            <person name="Cervantes-Badillo M.G."/>
            <person name="Challacombe J."/>
            <person name="Chertkov O."/>
            <person name="McCluskey K."/>
            <person name="Coulpier F."/>
            <person name="Deshpande N."/>
            <person name="von Doehren H."/>
            <person name="Ebbole D.J."/>
            <person name="Esquivel-Naranjo E.U."/>
            <person name="Fekete E."/>
            <person name="Flipphi M."/>
            <person name="Glaser F."/>
            <person name="Gomez-Rodriguez E.Y."/>
            <person name="Gruber S."/>
            <person name="Han C."/>
            <person name="Henrissat B."/>
            <person name="Hermosa R."/>
            <person name="Hernandez-Onate M."/>
            <person name="Karaffa L."/>
            <person name="Kosti I."/>
            <person name="Le Crom S."/>
            <person name="Lindquist E."/>
            <person name="Lucas S."/>
            <person name="Luebeck M."/>
            <person name="Luebeck P.S."/>
            <person name="Margeot A."/>
            <person name="Metz B."/>
            <person name="Misra M."/>
            <person name="Nevalainen H."/>
            <person name="Omann M."/>
            <person name="Packer N."/>
            <person name="Perrone G."/>
            <person name="Uresti-Rivera E.E."/>
            <person name="Salamov A."/>
            <person name="Schmoll M."/>
            <person name="Seiboth B."/>
            <person name="Shapiro H."/>
            <person name="Sukno S."/>
            <person name="Tamayo-Ramos J.A."/>
            <person name="Tisch D."/>
            <person name="Wiest A."/>
            <person name="Wilkinson H.H."/>
            <person name="Zhang M."/>
            <person name="Coutinho P.M."/>
            <person name="Kenerley C.M."/>
            <person name="Monte E."/>
            <person name="Baker S.E."/>
            <person name="Grigoriev I.V."/>
        </authorList>
    </citation>
    <scope>NUCLEOTIDE SEQUENCE [LARGE SCALE GENOMIC DNA]</scope>
    <source>
        <strain evidence="15">ATCC 20476 / IMI 206040</strain>
    </source>
</reference>
<dbReference type="GO" id="GO:0046654">
    <property type="term" value="P:tetrahydrofolate biosynthetic process"/>
    <property type="evidence" value="ECO:0007669"/>
    <property type="project" value="InterPro"/>
</dbReference>
<dbReference type="Gene3D" id="3.30.1130.10">
    <property type="match status" value="1"/>
</dbReference>
<dbReference type="eggNOG" id="KOG2698">
    <property type="taxonomic scope" value="Eukaryota"/>
</dbReference>
<evidence type="ECO:0000256" key="5">
    <source>
        <dbReference type="ARBA" id="ARBA00022533"/>
    </source>
</evidence>
<accession>G9PBW0</accession>
<dbReference type="NCBIfam" id="NF006825">
    <property type="entry name" value="PRK09347.1-2"/>
    <property type="match status" value="1"/>
</dbReference>
<evidence type="ECO:0000256" key="11">
    <source>
        <dbReference type="ARBA" id="ARBA00055676"/>
    </source>
</evidence>
<dbReference type="HAMAP" id="MF_00223">
    <property type="entry name" value="FolE"/>
    <property type="match status" value="1"/>
</dbReference>
<dbReference type="HOGENOM" id="CLU_049768_1_3_1"/>
<keyword evidence="6" id="KW-0547">Nucleotide-binding</keyword>
<feature type="compositionally biased region" description="Polar residues" evidence="12">
    <location>
        <begin position="63"/>
        <end position="75"/>
    </location>
</feature>
<evidence type="ECO:0000313" key="15">
    <source>
        <dbReference type="Proteomes" id="UP000005426"/>
    </source>
</evidence>
<dbReference type="PROSITE" id="PS00860">
    <property type="entry name" value="GTP_CYCLOHYDROL_1_2"/>
    <property type="match status" value="1"/>
</dbReference>
<keyword evidence="5" id="KW-0021">Allosteric enzyme</keyword>
<evidence type="ECO:0000256" key="3">
    <source>
        <dbReference type="ARBA" id="ARBA00012715"/>
    </source>
</evidence>
<comment type="pathway">
    <text evidence="1">Cofactor biosynthesis; 7,8-dihydroneopterin triphosphate biosynthesis; 7,8-dihydroneopterin triphosphate from GTP: step 1/1.</text>
</comment>
<dbReference type="OMA" id="HESHNEM"/>
<dbReference type="InterPro" id="IPR001474">
    <property type="entry name" value="GTP_CycHdrlase_I"/>
</dbReference>
<dbReference type="GeneID" id="25782413"/>
<dbReference type="GO" id="GO:0005525">
    <property type="term" value="F:GTP binding"/>
    <property type="evidence" value="ECO:0007669"/>
    <property type="project" value="UniProtKB-KW"/>
</dbReference>
<evidence type="ECO:0000256" key="1">
    <source>
        <dbReference type="ARBA" id="ARBA00005080"/>
    </source>
</evidence>
<evidence type="ECO:0000256" key="4">
    <source>
        <dbReference type="ARBA" id="ARBA00017272"/>
    </source>
</evidence>
<dbReference type="Proteomes" id="UP000005426">
    <property type="component" value="Unassembled WGS sequence"/>
</dbReference>
<dbReference type="EC" id="3.5.4.16" evidence="3"/>
<evidence type="ECO:0000256" key="8">
    <source>
        <dbReference type="ARBA" id="ARBA00022909"/>
    </source>
</evidence>
<feature type="domain" description="GTP cyclohydrolase I" evidence="13">
    <location>
        <begin position="162"/>
        <end position="337"/>
    </location>
</feature>
<organism evidence="14 15">
    <name type="scientific">Hypocrea atroviridis (strain ATCC 20476 / IMI 206040)</name>
    <name type="common">Trichoderma atroviride</name>
    <dbReference type="NCBI Taxonomy" id="452589"/>
    <lineage>
        <taxon>Eukaryota</taxon>
        <taxon>Fungi</taxon>
        <taxon>Dikarya</taxon>
        <taxon>Ascomycota</taxon>
        <taxon>Pezizomycotina</taxon>
        <taxon>Sordariomycetes</taxon>
        <taxon>Hypocreomycetidae</taxon>
        <taxon>Hypocreales</taxon>
        <taxon>Hypocreaceae</taxon>
        <taxon>Trichoderma</taxon>
    </lineage>
</organism>